<keyword evidence="1" id="KW-0175">Coiled coil</keyword>
<organism evidence="2 3">
    <name type="scientific">Candidatus Thiodictyon syntrophicum</name>
    <dbReference type="NCBI Taxonomy" id="1166950"/>
    <lineage>
        <taxon>Bacteria</taxon>
        <taxon>Pseudomonadati</taxon>
        <taxon>Pseudomonadota</taxon>
        <taxon>Gammaproteobacteria</taxon>
        <taxon>Chromatiales</taxon>
        <taxon>Chromatiaceae</taxon>
        <taxon>Thiodictyon</taxon>
    </lineage>
</organism>
<evidence type="ECO:0000256" key="1">
    <source>
        <dbReference type="SAM" id="Coils"/>
    </source>
</evidence>
<dbReference type="EMBL" id="CP020370">
    <property type="protein sequence ID" value="AUB81958.1"/>
    <property type="molecule type" value="Genomic_DNA"/>
</dbReference>
<gene>
    <name evidence="2" type="ORF">THSYN_14070</name>
</gene>
<keyword evidence="3" id="KW-1185">Reference proteome</keyword>
<evidence type="ECO:0000313" key="3">
    <source>
        <dbReference type="Proteomes" id="UP000232638"/>
    </source>
</evidence>
<name>A0A2K8U8M2_9GAMM</name>
<protein>
    <recommendedName>
        <fullName evidence="4">Coiled coil domain-containing protein</fullName>
    </recommendedName>
</protein>
<evidence type="ECO:0008006" key="4">
    <source>
        <dbReference type="Google" id="ProtNLM"/>
    </source>
</evidence>
<reference evidence="2 3" key="1">
    <citation type="submission" date="2017-03" db="EMBL/GenBank/DDBJ databases">
        <title>Complete genome sequence of Candidatus 'Thiodictyon syntrophicum' sp. nov. strain Cad16T, a photolithoautotroph purple sulfur bacterium isolated from an alpine meromictic lake.</title>
        <authorList>
            <person name="Luedin S.M."/>
            <person name="Pothier J.F."/>
            <person name="Danza F."/>
            <person name="Storelli N."/>
            <person name="Wittwer M."/>
            <person name="Tonolla M."/>
        </authorList>
    </citation>
    <scope>NUCLEOTIDE SEQUENCE [LARGE SCALE GENOMIC DNA]</scope>
    <source>
        <strain evidence="2 3">Cad16T</strain>
    </source>
</reference>
<dbReference type="RefSeq" id="WP_100919710.1">
    <property type="nucleotide sequence ID" value="NZ_CP020370.1"/>
</dbReference>
<dbReference type="OrthoDB" id="9813316at2"/>
<evidence type="ECO:0000313" key="2">
    <source>
        <dbReference type="EMBL" id="AUB81958.1"/>
    </source>
</evidence>
<sequence>MSTKDDYIAKMKSQLDSWSAEIDALEAKANDVREDAKMKYAEQLAALRVKREEGEQKLVEMREAGESAWEQVKAESEKAWAAFKDSVQAFQAHYKA</sequence>
<dbReference type="Proteomes" id="UP000232638">
    <property type="component" value="Chromosome"/>
</dbReference>
<dbReference type="KEGG" id="tsy:THSYN_14070"/>
<accession>A0A2K8U8M2</accession>
<dbReference type="AlphaFoldDB" id="A0A2K8U8M2"/>
<proteinExistence type="predicted"/>
<feature type="coiled-coil region" evidence="1">
    <location>
        <begin position="8"/>
        <end position="64"/>
    </location>
</feature>